<protein>
    <recommendedName>
        <fullName evidence="3">Transcription factor domain-containing protein</fullName>
    </recommendedName>
</protein>
<dbReference type="CDD" id="cd12148">
    <property type="entry name" value="fungal_TF_MHR"/>
    <property type="match status" value="1"/>
</dbReference>
<dbReference type="VEuPathDB" id="FungiDB:FOC1_g10004599"/>
<evidence type="ECO:0000313" key="2">
    <source>
        <dbReference type="Proteomes" id="UP000219369"/>
    </source>
</evidence>
<dbReference type="InterPro" id="IPR053187">
    <property type="entry name" value="Notoamide_regulator"/>
</dbReference>
<reference evidence="2" key="1">
    <citation type="submission" date="2016-09" db="EMBL/GenBank/DDBJ databases">
        <authorList>
            <person name="Guldener U."/>
        </authorList>
    </citation>
    <scope>NUCLEOTIDE SEQUENCE [LARGE SCALE GENOMIC DNA]</scope>
    <source>
        <strain evidence="2">V64-1</strain>
    </source>
</reference>
<evidence type="ECO:0008006" key="3">
    <source>
        <dbReference type="Google" id="ProtNLM"/>
    </source>
</evidence>
<sequence length="433" mass="49264">MSQNYVFNSFARSQNCNPDLPDRLEYWNPHSLGYKFFAEAKRLWELELMEKSSITTVQAAAIINIIYNMYSMDKLGTTYGVQAIAMAKDLKIFDPSCRPKSKSRQHVYDFTAWCLYYWMSLQCYHFMIPSFIKEPPKIELPNLDVASQWAGEFLLRYPLSQTLYPMHHAELFKSKMDLIRVISRIGANLFHSTDSATGDEDNTDLNEYLTALKNWYSTLPASLTPSAIIFPCQLKLHLLYHNVVINLCELLVPSAKESEAGQTSEEILAQLSHSRICFETIMRLYYLRHGFASADTYIAHDLAVLGFMALGKLKDAGGIQNEDLRSTLLLAAKGLGDQGRNYYLPFTLFHVIHGEMSEEDTALLHQFITSWKEDVISKQVRAKHVQAQYPCDIVKITNYPDSKRLGNLIKQYADLAISEGQSPMASEATDSPS</sequence>
<dbReference type="VEuPathDB" id="FungiDB:FOXG_21757"/>
<dbReference type="VEuPathDB" id="FungiDB:FOIG_12309"/>
<proteinExistence type="predicted"/>
<name>A0A2H3UFG3_FUSOX</name>
<dbReference type="EMBL" id="FMJY01000011">
    <property type="protein sequence ID" value="SCO92559.1"/>
    <property type="molecule type" value="Genomic_DNA"/>
</dbReference>
<dbReference type="VEuPathDB" id="FungiDB:HZS61_005692"/>
<dbReference type="VEuPathDB" id="FungiDB:FOMG_19397"/>
<dbReference type="PANTHER" id="PTHR47256:SF1">
    <property type="entry name" value="ZN(II)2CYS6 TRANSCRIPTION FACTOR (EUROFUNG)"/>
    <property type="match status" value="1"/>
</dbReference>
<dbReference type="VEuPathDB" id="FungiDB:FOC4_g10002754"/>
<accession>A0A2H3UFG3</accession>
<gene>
    <name evidence="1" type="ORF">FRV6_16687</name>
</gene>
<dbReference type="PANTHER" id="PTHR47256">
    <property type="entry name" value="ZN(II)2CYS6 TRANSCRIPTION FACTOR (EUROFUNG)-RELATED"/>
    <property type="match status" value="1"/>
</dbReference>
<dbReference type="OrthoDB" id="426882at2759"/>
<dbReference type="Proteomes" id="UP000219369">
    <property type="component" value="Unassembled WGS sequence"/>
</dbReference>
<organism evidence="1 2">
    <name type="scientific">Fusarium oxysporum</name>
    <name type="common">Fusarium vascular wilt</name>
    <dbReference type="NCBI Taxonomy" id="5507"/>
    <lineage>
        <taxon>Eukaryota</taxon>
        <taxon>Fungi</taxon>
        <taxon>Dikarya</taxon>
        <taxon>Ascomycota</taxon>
        <taxon>Pezizomycotina</taxon>
        <taxon>Sordariomycetes</taxon>
        <taxon>Hypocreomycetidae</taxon>
        <taxon>Hypocreales</taxon>
        <taxon>Nectriaceae</taxon>
        <taxon>Fusarium</taxon>
        <taxon>Fusarium oxysporum species complex</taxon>
    </lineage>
</organism>
<dbReference type="AlphaFoldDB" id="A0A2H3UFG3"/>
<evidence type="ECO:0000313" key="1">
    <source>
        <dbReference type="EMBL" id="SCO92559.1"/>
    </source>
</evidence>
<dbReference type="VEuPathDB" id="FungiDB:FOZG_06491"/>